<feature type="binding site" evidence="7">
    <location>
        <position position="144"/>
    </location>
    <ligand>
        <name>Zn(2+)</name>
        <dbReference type="ChEBI" id="CHEBI:29105"/>
        <label>2</label>
    </ligand>
</feature>
<evidence type="ECO:0000256" key="5">
    <source>
        <dbReference type="ARBA" id="ARBA00022801"/>
    </source>
</evidence>
<feature type="binding site" evidence="7">
    <location>
        <position position="124"/>
    </location>
    <ligand>
        <name>Zn(2+)</name>
        <dbReference type="ChEBI" id="CHEBI:29105"/>
        <label>1</label>
    </ligand>
</feature>
<dbReference type="PANTHER" id="PTHR43705">
    <property type="entry name" value="HYDROXYACYLGLUTATHIONE HYDROLASE"/>
    <property type="match status" value="1"/>
</dbReference>
<accession>A0AAW7X066</accession>
<dbReference type="InterPro" id="IPR017782">
    <property type="entry name" value="Hydroxyacylglutathione_Hdrlase"/>
</dbReference>
<feature type="binding site" evidence="7">
    <location>
        <position position="144"/>
    </location>
    <ligand>
        <name>Zn(2+)</name>
        <dbReference type="ChEBI" id="CHEBI:29105"/>
        <label>1</label>
    </ligand>
</feature>
<gene>
    <name evidence="7 9" type="primary">gloB</name>
    <name evidence="9" type="ORF">Q4521_01690</name>
</gene>
<reference evidence="9" key="1">
    <citation type="submission" date="2023-07" db="EMBL/GenBank/DDBJ databases">
        <title>Genome content predicts the carbon catabolic preferences of heterotrophic bacteria.</title>
        <authorList>
            <person name="Gralka M."/>
        </authorList>
    </citation>
    <scope>NUCLEOTIDE SEQUENCE</scope>
    <source>
        <strain evidence="9">I3M17_2</strain>
    </source>
</reference>
<evidence type="ECO:0000313" key="10">
    <source>
        <dbReference type="Proteomes" id="UP001169760"/>
    </source>
</evidence>
<evidence type="ECO:0000256" key="6">
    <source>
        <dbReference type="ARBA" id="ARBA00022833"/>
    </source>
</evidence>
<organism evidence="9 10">
    <name type="scientific">Saccharophagus degradans</name>
    <dbReference type="NCBI Taxonomy" id="86304"/>
    <lineage>
        <taxon>Bacteria</taxon>
        <taxon>Pseudomonadati</taxon>
        <taxon>Pseudomonadota</taxon>
        <taxon>Gammaproteobacteria</taxon>
        <taxon>Cellvibrionales</taxon>
        <taxon>Cellvibrionaceae</taxon>
        <taxon>Saccharophagus</taxon>
    </lineage>
</organism>
<comment type="cofactor">
    <cofactor evidence="7">
        <name>Zn(2+)</name>
        <dbReference type="ChEBI" id="CHEBI:29105"/>
    </cofactor>
    <text evidence="7">Binds 2 Zn(2+) ions per subunit.</text>
</comment>
<keyword evidence="5 7" id="KW-0378">Hydrolase</keyword>
<feature type="binding site" evidence="7">
    <location>
        <position position="62"/>
    </location>
    <ligand>
        <name>Zn(2+)</name>
        <dbReference type="ChEBI" id="CHEBI:29105"/>
        <label>1</label>
    </ligand>
</feature>
<comment type="pathway">
    <text evidence="2 7">Secondary metabolite metabolism; methylglyoxal degradation; (R)-lactate from methylglyoxal: step 2/2.</text>
</comment>
<comment type="catalytic activity">
    <reaction evidence="1 7">
        <text>an S-(2-hydroxyacyl)glutathione + H2O = a 2-hydroxy carboxylate + glutathione + H(+)</text>
        <dbReference type="Rhea" id="RHEA:21864"/>
        <dbReference type="ChEBI" id="CHEBI:15377"/>
        <dbReference type="ChEBI" id="CHEBI:15378"/>
        <dbReference type="ChEBI" id="CHEBI:57925"/>
        <dbReference type="ChEBI" id="CHEBI:58896"/>
        <dbReference type="ChEBI" id="CHEBI:71261"/>
        <dbReference type="EC" id="3.1.2.6"/>
    </reaction>
</comment>
<feature type="binding site" evidence="7">
    <location>
        <position position="60"/>
    </location>
    <ligand>
        <name>Zn(2+)</name>
        <dbReference type="ChEBI" id="CHEBI:29105"/>
        <label>1</label>
    </ligand>
</feature>
<dbReference type="InterPro" id="IPR036866">
    <property type="entry name" value="RibonucZ/Hydroxyglut_hydro"/>
</dbReference>
<dbReference type="GO" id="GO:0046872">
    <property type="term" value="F:metal ion binding"/>
    <property type="evidence" value="ECO:0007669"/>
    <property type="project" value="UniProtKB-KW"/>
</dbReference>
<dbReference type="Gene3D" id="3.60.15.10">
    <property type="entry name" value="Ribonuclease Z/Hydroxyacylglutathione hydrolase-like"/>
    <property type="match status" value="1"/>
</dbReference>
<feature type="binding site" evidence="7">
    <location>
        <position position="182"/>
    </location>
    <ligand>
        <name>Zn(2+)</name>
        <dbReference type="ChEBI" id="CHEBI:29105"/>
        <label>2</label>
    </ligand>
</feature>
<comment type="similarity">
    <text evidence="3 7">Belongs to the metallo-beta-lactamase superfamily. Glyoxalase II family.</text>
</comment>
<dbReference type="PANTHER" id="PTHR43705:SF1">
    <property type="entry name" value="HYDROXYACYLGLUTATHIONE HYDROLASE GLOB"/>
    <property type="match status" value="1"/>
</dbReference>
<dbReference type="InterPro" id="IPR035680">
    <property type="entry name" value="Clx_II_MBL"/>
</dbReference>
<keyword evidence="4 7" id="KW-0479">Metal-binding</keyword>
<evidence type="ECO:0000256" key="2">
    <source>
        <dbReference type="ARBA" id="ARBA00004963"/>
    </source>
</evidence>
<dbReference type="SUPFAM" id="SSF56281">
    <property type="entry name" value="Metallo-hydrolase/oxidoreductase"/>
    <property type="match status" value="1"/>
</dbReference>
<proteinExistence type="inferred from homology"/>
<dbReference type="EMBL" id="JAUOPB010000001">
    <property type="protein sequence ID" value="MDO6421176.1"/>
    <property type="molecule type" value="Genomic_DNA"/>
</dbReference>
<dbReference type="AlphaFoldDB" id="A0AAW7X066"/>
<dbReference type="SMART" id="SM00849">
    <property type="entry name" value="Lactamase_B"/>
    <property type="match status" value="1"/>
</dbReference>
<evidence type="ECO:0000256" key="1">
    <source>
        <dbReference type="ARBA" id="ARBA00001623"/>
    </source>
</evidence>
<dbReference type="EC" id="3.1.2.6" evidence="7"/>
<comment type="function">
    <text evidence="7">Thiolesterase that catalyzes the hydrolysis of S-D-lactoyl-glutathione to form glutathione and D-lactic acid.</text>
</comment>
<protein>
    <recommendedName>
        <fullName evidence="7">Hydroxyacylglutathione hydrolase</fullName>
        <ecNumber evidence="7">3.1.2.6</ecNumber>
    </recommendedName>
    <alternativeName>
        <fullName evidence="7">Glyoxalase II</fullName>
        <shortName evidence="7">Glx II</shortName>
    </alternativeName>
</protein>
<feature type="binding site" evidence="7">
    <location>
        <position position="64"/>
    </location>
    <ligand>
        <name>Zn(2+)</name>
        <dbReference type="ChEBI" id="CHEBI:29105"/>
        <label>2</label>
    </ligand>
</feature>
<dbReference type="GO" id="GO:0004416">
    <property type="term" value="F:hydroxyacylglutathione hydrolase activity"/>
    <property type="evidence" value="ECO:0007669"/>
    <property type="project" value="UniProtKB-UniRule"/>
</dbReference>
<dbReference type="Pfam" id="PF16123">
    <property type="entry name" value="HAGH_C"/>
    <property type="match status" value="1"/>
</dbReference>
<name>A0AAW7X066_9GAMM</name>
<comment type="subunit">
    <text evidence="7">Monomer.</text>
</comment>
<evidence type="ECO:0000256" key="3">
    <source>
        <dbReference type="ARBA" id="ARBA00006759"/>
    </source>
</evidence>
<dbReference type="HAMAP" id="MF_01374">
    <property type="entry name" value="Glyoxalase_2"/>
    <property type="match status" value="1"/>
</dbReference>
<dbReference type="RefSeq" id="WP_303490439.1">
    <property type="nucleotide sequence ID" value="NZ_JAUOPB010000001.1"/>
</dbReference>
<dbReference type="NCBIfam" id="TIGR03413">
    <property type="entry name" value="GSH_gloB"/>
    <property type="match status" value="1"/>
</dbReference>
<dbReference type="GO" id="GO:0019243">
    <property type="term" value="P:methylglyoxal catabolic process to D-lactate via S-lactoyl-glutathione"/>
    <property type="evidence" value="ECO:0007669"/>
    <property type="project" value="UniProtKB-UniRule"/>
</dbReference>
<evidence type="ECO:0000313" key="9">
    <source>
        <dbReference type="EMBL" id="MDO6421176.1"/>
    </source>
</evidence>
<dbReference type="Proteomes" id="UP001169760">
    <property type="component" value="Unassembled WGS sequence"/>
</dbReference>
<evidence type="ECO:0000259" key="8">
    <source>
        <dbReference type="SMART" id="SM00849"/>
    </source>
</evidence>
<dbReference type="CDD" id="cd07723">
    <property type="entry name" value="hydroxyacylglutathione_hydrolase_MBL-fold"/>
    <property type="match status" value="1"/>
</dbReference>
<dbReference type="InterPro" id="IPR032282">
    <property type="entry name" value="HAGH_C"/>
</dbReference>
<dbReference type="Pfam" id="PF00753">
    <property type="entry name" value="Lactamase_B"/>
    <property type="match status" value="1"/>
</dbReference>
<feature type="domain" description="Metallo-beta-lactamase" evidence="8">
    <location>
        <begin position="17"/>
        <end position="182"/>
    </location>
</feature>
<dbReference type="InterPro" id="IPR050110">
    <property type="entry name" value="Glyoxalase_II_hydrolase"/>
</dbReference>
<comment type="caution">
    <text evidence="9">The sequence shown here is derived from an EMBL/GenBank/DDBJ whole genome shotgun (WGS) entry which is preliminary data.</text>
</comment>
<feature type="binding site" evidence="7">
    <location>
        <position position="65"/>
    </location>
    <ligand>
        <name>Zn(2+)</name>
        <dbReference type="ChEBI" id="CHEBI:29105"/>
        <label>2</label>
    </ligand>
</feature>
<keyword evidence="6 7" id="KW-0862">Zinc</keyword>
<dbReference type="InterPro" id="IPR001279">
    <property type="entry name" value="Metallo-B-lactamas"/>
</dbReference>
<evidence type="ECO:0000256" key="4">
    <source>
        <dbReference type="ARBA" id="ARBA00022723"/>
    </source>
</evidence>
<sequence>MQLDSPISVHPIPIYQDNYVWVMRHTSQNSVVVVDPGSASEVIEYITQHELTIASIIITHSHWDHVTGIAELCANLQLWRDEEPVVYGSSVIQDVTHPVEDGDRIELCKGLDVPSLQVIATPGHMPEHLTYLLPLTTPKLFCGDTLFSCGCGRILQGTHEQLRTSLDAISALPSQTEVYCTHEYTLANIKFARAVEPQSQALIDYEQRVRSLRENDQPSIPTTIEREKALNPFLRYKELSVQQAVENHLQLKGLTAADVFKQLRLWKDSF</sequence>
<evidence type="ECO:0000256" key="7">
    <source>
        <dbReference type="HAMAP-Rule" id="MF_01374"/>
    </source>
</evidence>
<dbReference type="PIRSF" id="PIRSF005457">
    <property type="entry name" value="Glx"/>
    <property type="match status" value="1"/>
</dbReference>